<dbReference type="AlphaFoldDB" id="A0AAF6B7L0"/>
<name>A0AAF6B7L0_MARPO</name>
<feature type="signal peptide" evidence="1">
    <location>
        <begin position="1"/>
        <end position="25"/>
    </location>
</feature>
<evidence type="ECO:0000313" key="2">
    <source>
        <dbReference type="EMBL" id="BBN07994.1"/>
    </source>
</evidence>
<keyword evidence="1" id="KW-0732">Signal</keyword>
<organism evidence="2 3">
    <name type="scientific">Marchantia polymorpha subsp. ruderalis</name>
    <dbReference type="NCBI Taxonomy" id="1480154"/>
    <lineage>
        <taxon>Eukaryota</taxon>
        <taxon>Viridiplantae</taxon>
        <taxon>Streptophyta</taxon>
        <taxon>Embryophyta</taxon>
        <taxon>Marchantiophyta</taxon>
        <taxon>Marchantiopsida</taxon>
        <taxon>Marchantiidae</taxon>
        <taxon>Marchantiales</taxon>
        <taxon>Marchantiaceae</taxon>
        <taxon>Marchantia</taxon>
    </lineage>
</organism>
<dbReference type="Proteomes" id="UP001162541">
    <property type="component" value="Chromosome 4"/>
</dbReference>
<reference evidence="3" key="1">
    <citation type="journal article" date="2020" name="Curr. Biol.">
        <title>Chromatin organization in early land plants reveals an ancestral association between H3K27me3, transposons, and constitutive heterochromatin.</title>
        <authorList>
            <person name="Montgomery S.A."/>
            <person name="Tanizawa Y."/>
            <person name="Galik B."/>
            <person name="Wang N."/>
            <person name="Ito T."/>
            <person name="Mochizuki T."/>
            <person name="Akimcheva S."/>
            <person name="Bowman J.L."/>
            <person name="Cognat V."/>
            <person name="Marechal-Drouard L."/>
            <person name="Ekker H."/>
            <person name="Hong S.F."/>
            <person name="Kohchi T."/>
            <person name="Lin S.S."/>
            <person name="Liu L.D."/>
            <person name="Nakamura Y."/>
            <person name="Valeeva L.R."/>
            <person name="Shakirov E.V."/>
            <person name="Shippen D.E."/>
            <person name="Wei W.L."/>
            <person name="Yagura M."/>
            <person name="Yamaoka S."/>
            <person name="Yamato K.T."/>
            <person name="Liu C."/>
            <person name="Berger F."/>
        </authorList>
    </citation>
    <scope>NUCLEOTIDE SEQUENCE [LARGE SCALE GENOMIC DNA]</scope>
    <source>
        <strain evidence="3">Tak-1</strain>
    </source>
</reference>
<proteinExistence type="predicted"/>
<evidence type="ECO:0000256" key="1">
    <source>
        <dbReference type="SAM" id="SignalP"/>
    </source>
</evidence>
<gene>
    <name evidence="2" type="ORF">Mp_4g07930</name>
</gene>
<dbReference type="Pfam" id="PF17615">
    <property type="entry name" value="C166"/>
    <property type="match status" value="4"/>
</dbReference>
<evidence type="ECO:0000313" key="3">
    <source>
        <dbReference type="Proteomes" id="UP001162541"/>
    </source>
</evidence>
<sequence length="884" mass="95394">MAPSSKVVFMLLLMTLVFSHGQASANGETITEKIQHGFTEVTTTAEKLKVAAEKIDIDNAPQQGITIAQGLTAITAKLAHVIENVNNETLPALADADAKLIVKALENFVKIHQAMLTVVMEKNELPTMIACSFPIRMTLVSMDFALEVFASDLIALIPTQKRYAEKQFSSLHELLKDTLNRYSVSFGSAESDAALTATTEKIIEGLKTVTDMSDQLRVATQKINIFNAPQQGAVIASGFATIIQKVSEGIVRVDRVTSGPLPDADAQLVVDALTTFVQVHQASLNVVIGKHGILTMIPFFEPIRMALVGLEAVIDRLAFDLIALIPTQKSSATIQFQKLDVTLKDAEDTYSFPLASAESDAALTATTEKIVEGLKTVTDMSAQLRVATQKINIFNAPQQGAVIASGFAVIIQKVSEGIVRVDRVTSGPLPDADAQIVVDALTTFVQVHQALLNVVIGKHGILTMIPFFEPIRRALVSLEAVIDRLAFDLIALIPTQKSSATIQFQKLDVTLKDAEDTYSFPLASAESDAALTATTEKIVEGLKTVTDMSDQLRVATQKINIFNAPQQGAVIASGFAVIIQKVSEGIVRVDRVTSGPLPDADAQIVVDALTTFVQVHQALLNVVIGKHGILTMIPFFEPIRRALVSLEAVIDRLAFDLIALIPTQKSSATIQFQKLDVTLKDAEDTYSFPLASAESDAALTATTEKIVEGLKTVTDMSAQLRVATQKINIFNAPQQGAVIASGFAVIIQKVSEGIVRVDRVTSGPLPDADAQIVVDALTTFVQVHQALLNVVIGKHGILTMIPFFEPIRMALVSLEAVIDRLAFDLIALIPTQKSSATIQFQKLDVTLKDAEDTYSFPLASKTDAQTEILRKEVIKNGMKSYLAI</sequence>
<accession>A0AAF6B7L0</accession>
<feature type="chain" id="PRO_5042141138" evidence="1">
    <location>
        <begin position="26"/>
        <end position="884"/>
    </location>
</feature>
<dbReference type="EMBL" id="AP019869">
    <property type="protein sequence ID" value="BBN07994.1"/>
    <property type="molecule type" value="Genomic_DNA"/>
</dbReference>
<protein>
    <submittedName>
        <fullName evidence="2">Uncharacterized protein</fullName>
    </submittedName>
</protein>